<sequence>MLLHSSQKVTSAIMLKRVLAGKSQWGEVAKSGREKRIQKKATEGSVVAGPQRDVRKKKKKKKKNSAPIKININYA</sequence>
<feature type="region of interest" description="Disordered" evidence="1">
    <location>
        <begin position="27"/>
        <end position="75"/>
    </location>
</feature>
<name>A0A1A8YGE2_PLAOA</name>
<dbReference type="Proteomes" id="UP000078555">
    <property type="component" value="Unassembled WGS sequence"/>
</dbReference>
<feature type="compositionally biased region" description="Basic residues" evidence="1">
    <location>
        <begin position="54"/>
        <end position="64"/>
    </location>
</feature>
<evidence type="ECO:0000313" key="3">
    <source>
        <dbReference type="Proteomes" id="UP000078555"/>
    </source>
</evidence>
<dbReference type="AlphaFoldDB" id="A0A1A8YGE2"/>
<dbReference type="EMBL" id="FLRD01000008">
    <property type="protein sequence ID" value="SBT30613.1"/>
    <property type="molecule type" value="Genomic_DNA"/>
</dbReference>
<proteinExistence type="predicted"/>
<protein>
    <submittedName>
        <fullName evidence="2">Uncharacterized protein</fullName>
    </submittedName>
</protein>
<reference evidence="3" key="1">
    <citation type="submission" date="2016-05" db="EMBL/GenBank/DDBJ databases">
        <authorList>
            <person name="Naeem Raeece"/>
        </authorList>
    </citation>
    <scope>NUCLEOTIDE SEQUENCE [LARGE SCALE GENOMIC DNA]</scope>
</reference>
<gene>
    <name evidence="2" type="ORF">POVWA1_002820</name>
</gene>
<evidence type="ECO:0000313" key="2">
    <source>
        <dbReference type="EMBL" id="SBT30613.1"/>
    </source>
</evidence>
<organism evidence="2 3">
    <name type="scientific">Plasmodium ovale wallikeri</name>
    <dbReference type="NCBI Taxonomy" id="864142"/>
    <lineage>
        <taxon>Eukaryota</taxon>
        <taxon>Sar</taxon>
        <taxon>Alveolata</taxon>
        <taxon>Apicomplexa</taxon>
        <taxon>Aconoidasida</taxon>
        <taxon>Haemosporida</taxon>
        <taxon>Plasmodiidae</taxon>
        <taxon>Plasmodium</taxon>
        <taxon>Plasmodium (Plasmodium)</taxon>
    </lineage>
</organism>
<keyword evidence="3" id="KW-1185">Reference proteome</keyword>
<evidence type="ECO:0000256" key="1">
    <source>
        <dbReference type="SAM" id="MobiDB-lite"/>
    </source>
</evidence>
<accession>A0A1A8YGE2</accession>